<protein>
    <recommendedName>
        <fullName evidence="3">DUF2891 domain-containing protein</fullName>
    </recommendedName>
</protein>
<evidence type="ECO:0000313" key="1">
    <source>
        <dbReference type="EMBL" id="SFP47978.1"/>
    </source>
</evidence>
<name>A0A1I5QNU2_9EURY</name>
<evidence type="ECO:0008006" key="3">
    <source>
        <dbReference type="Google" id="ProtNLM"/>
    </source>
</evidence>
<sequence length="363" mass="39974">MARPPNHSAMNGLDGVDRAEALDGTVTSLDPDALERLAHHPLDAIEQEYPHHARAVDGPDETIRPCEDHPVFFGCYDWHSAVHSHWALIRQLRLFDDHPEADAIVERIDARLTPGNVEGEVAYFEEHESFEQPYGWAWLLRLAAELQRWDDPRAARWGDALAPLAEDIRDRTAADFLTQSRPFRVGTHGNSAFALSAVLDYANTVADDGLASDAAETARQFYLDDVDAPVAYEPLGWDFLSPTLTEANLMQRVLEEGEYAEWLDEFLPDLTDPRNEAFLDPVDAGADGEGGVALHLVGLNLAKAWGLAEVADAVDGDTAHLLEASAERHLATGLEGAFTEDYAGSHWLSSFVLYALTRNVDGA</sequence>
<dbReference type="Pfam" id="PF11199">
    <property type="entry name" value="DUF2891"/>
    <property type="match status" value="1"/>
</dbReference>
<organism evidence="1 2">
    <name type="scientific">Halolamina pelagica</name>
    <dbReference type="NCBI Taxonomy" id="699431"/>
    <lineage>
        <taxon>Archaea</taxon>
        <taxon>Methanobacteriati</taxon>
        <taxon>Methanobacteriota</taxon>
        <taxon>Stenosarchaea group</taxon>
        <taxon>Halobacteria</taxon>
        <taxon>Halobacteriales</taxon>
        <taxon>Haloferacaceae</taxon>
    </lineage>
</organism>
<dbReference type="InterPro" id="IPR021365">
    <property type="entry name" value="DUF2891"/>
</dbReference>
<reference evidence="2" key="1">
    <citation type="submission" date="2016-10" db="EMBL/GenBank/DDBJ databases">
        <authorList>
            <person name="Varghese N."/>
            <person name="Submissions S."/>
        </authorList>
    </citation>
    <scope>NUCLEOTIDE SEQUENCE [LARGE SCALE GENOMIC DNA]</scope>
    <source>
        <strain evidence="2">CGMCC 1.10329</strain>
    </source>
</reference>
<accession>A0A1I5QNU2</accession>
<dbReference type="AlphaFoldDB" id="A0A1I5QNU2"/>
<evidence type="ECO:0000313" key="2">
    <source>
        <dbReference type="Proteomes" id="UP000183769"/>
    </source>
</evidence>
<dbReference type="EMBL" id="FOXI01000004">
    <property type="protein sequence ID" value="SFP47978.1"/>
    <property type="molecule type" value="Genomic_DNA"/>
</dbReference>
<gene>
    <name evidence="1" type="ORF">SAMN05216277_10418</name>
</gene>
<dbReference type="Proteomes" id="UP000183769">
    <property type="component" value="Unassembled WGS sequence"/>
</dbReference>
<proteinExistence type="predicted"/>
<keyword evidence="2" id="KW-1185">Reference proteome</keyword>